<dbReference type="AlphaFoldDB" id="A0AB34KNP5"/>
<evidence type="ECO:0000313" key="2">
    <source>
        <dbReference type="EMBL" id="KAL1585200.1"/>
    </source>
</evidence>
<dbReference type="EMBL" id="JAAQHG020000021">
    <property type="protein sequence ID" value="KAL1585200.1"/>
    <property type="molecule type" value="Genomic_DNA"/>
</dbReference>
<dbReference type="SUPFAM" id="SSF56112">
    <property type="entry name" value="Protein kinase-like (PK-like)"/>
    <property type="match status" value="1"/>
</dbReference>
<evidence type="ECO:0000256" key="1">
    <source>
        <dbReference type="SAM" id="MobiDB-lite"/>
    </source>
</evidence>
<evidence type="ECO:0008006" key="4">
    <source>
        <dbReference type="Google" id="ProtNLM"/>
    </source>
</evidence>
<feature type="region of interest" description="Disordered" evidence="1">
    <location>
        <begin position="1"/>
        <end position="23"/>
    </location>
</feature>
<dbReference type="GeneID" id="96007894"/>
<organism evidence="2 3">
    <name type="scientific">Cladosporium halotolerans</name>
    <dbReference type="NCBI Taxonomy" id="1052096"/>
    <lineage>
        <taxon>Eukaryota</taxon>
        <taxon>Fungi</taxon>
        <taxon>Dikarya</taxon>
        <taxon>Ascomycota</taxon>
        <taxon>Pezizomycotina</taxon>
        <taxon>Dothideomycetes</taxon>
        <taxon>Dothideomycetidae</taxon>
        <taxon>Cladosporiales</taxon>
        <taxon>Cladosporiaceae</taxon>
        <taxon>Cladosporium</taxon>
    </lineage>
</organism>
<name>A0AB34KNP5_9PEZI</name>
<keyword evidence="3" id="KW-1185">Reference proteome</keyword>
<protein>
    <recommendedName>
        <fullName evidence="4">Protein kinase domain-containing protein</fullName>
    </recommendedName>
</protein>
<dbReference type="InterPro" id="IPR011009">
    <property type="entry name" value="Kinase-like_dom_sf"/>
</dbReference>
<dbReference type="Proteomes" id="UP000803884">
    <property type="component" value="Unassembled WGS sequence"/>
</dbReference>
<accession>A0AB34KNP5</accession>
<reference evidence="2 3" key="1">
    <citation type="journal article" date="2020" name="Microbiol. Resour. Announc.">
        <title>Draft Genome Sequence of a Cladosporium Species Isolated from the Mesophotic Ascidian Didemnum maculosum.</title>
        <authorList>
            <person name="Gioti A."/>
            <person name="Siaperas R."/>
            <person name="Nikolaivits E."/>
            <person name="Le Goff G."/>
            <person name="Ouazzani J."/>
            <person name="Kotoulas G."/>
            <person name="Topakas E."/>
        </authorList>
    </citation>
    <scope>NUCLEOTIDE SEQUENCE [LARGE SCALE GENOMIC DNA]</scope>
    <source>
        <strain evidence="2 3">TM138-S3</strain>
    </source>
</reference>
<gene>
    <name evidence="2" type="ORF">WHR41_06451</name>
</gene>
<dbReference type="Gene3D" id="1.10.510.10">
    <property type="entry name" value="Transferase(Phosphotransferase) domain 1"/>
    <property type="match status" value="1"/>
</dbReference>
<comment type="caution">
    <text evidence="2">The sequence shown here is derived from an EMBL/GenBank/DDBJ whole genome shotgun (WGS) entry which is preliminary data.</text>
</comment>
<evidence type="ECO:0000313" key="3">
    <source>
        <dbReference type="Proteomes" id="UP000803884"/>
    </source>
</evidence>
<dbReference type="RefSeq" id="XP_069228306.1">
    <property type="nucleotide sequence ID" value="XM_069375056.1"/>
</dbReference>
<sequence>MARTNYGVKPPFQHQANTPKAYPHSERTFLQVNASIDGDNVQIAELANADSELLMVPKTYEDRNDVGEDAEWRTDDDGDAGRCWKTTLIYQHIGHHPNVVRFLRPDEWTWLPVLANPGGPNLQKFLDSNRSEMYDQRESGTVDKSTACARAKRSRLILVYQWALHLASALKFIHNYSFEEPAPKISIAFGDLRVEDCWLDASGTSLLLLGFLRSSCRTRSSPQHIGNIGLSGRDFQPLGRRGVPSLQTDVFYWGCVVYELMTGYWPGEGQGLAQEEMESLVSRRVWPRLESEYLGDVVTKCWTGEIASAVELLCAVREAMTELGVMVGDNDEIMDIALDGMTI</sequence>
<proteinExistence type="predicted"/>